<dbReference type="PANTHER" id="PTHR48111:SF67">
    <property type="entry name" value="TRANSCRIPTIONAL REGULATORY PROTEIN TCTD"/>
    <property type="match status" value="1"/>
</dbReference>
<feature type="domain" description="Response regulatory" evidence="6">
    <location>
        <begin position="2"/>
        <end position="116"/>
    </location>
</feature>
<evidence type="ECO:0000256" key="5">
    <source>
        <dbReference type="PROSITE-ProRule" id="PRU01091"/>
    </source>
</evidence>
<reference evidence="8 9" key="1">
    <citation type="submission" date="2019-03" db="EMBL/GenBank/DDBJ databases">
        <title>Paraburkholderia sp. 7MH5, isolated from subtropical forest soil.</title>
        <authorList>
            <person name="Gao Z.-H."/>
            <person name="Qiu L.-H."/>
        </authorList>
    </citation>
    <scope>NUCLEOTIDE SEQUENCE [LARGE SCALE GENOMIC DNA]</scope>
    <source>
        <strain evidence="8 9">7MH5</strain>
        <plasmid evidence="8 9">unnamed1</plasmid>
    </source>
</reference>
<dbReference type="RefSeq" id="WP_134760390.1">
    <property type="nucleotide sequence ID" value="NZ_CP038152.1"/>
</dbReference>
<dbReference type="GO" id="GO:0000156">
    <property type="term" value="F:phosphorelay response regulator activity"/>
    <property type="evidence" value="ECO:0007669"/>
    <property type="project" value="TreeGrafter"/>
</dbReference>
<keyword evidence="9" id="KW-1185">Reference proteome</keyword>
<evidence type="ECO:0000256" key="4">
    <source>
        <dbReference type="PROSITE-ProRule" id="PRU00169"/>
    </source>
</evidence>
<dbReference type="Gene3D" id="1.10.10.10">
    <property type="entry name" value="Winged helix-like DNA-binding domain superfamily/Winged helix DNA-binding domain"/>
    <property type="match status" value="1"/>
</dbReference>
<evidence type="ECO:0000259" key="7">
    <source>
        <dbReference type="PROSITE" id="PS51755"/>
    </source>
</evidence>
<dbReference type="OrthoDB" id="9802426at2"/>
<evidence type="ECO:0000256" key="2">
    <source>
        <dbReference type="ARBA" id="ARBA00023125"/>
    </source>
</evidence>
<dbReference type="SUPFAM" id="SSF52172">
    <property type="entry name" value="CheY-like"/>
    <property type="match status" value="1"/>
</dbReference>
<dbReference type="Gene3D" id="3.40.50.2300">
    <property type="match status" value="1"/>
</dbReference>
<geneLocation type="plasmid" evidence="8 9">
    <name>unnamed1</name>
</geneLocation>
<evidence type="ECO:0000256" key="1">
    <source>
        <dbReference type="ARBA" id="ARBA00023015"/>
    </source>
</evidence>
<dbReference type="InterPro" id="IPR016032">
    <property type="entry name" value="Sig_transdc_resp-reg_C-effctor"/>
</dbReference>
<dbReference type="GO" id="GO:0005829">
    <property type="term" value="C:cytosol"/>
    <property type="evidence" value="ECO:0007669"/>
    <property type="project" value="TreeGrafter"/>
</dbReference>
<dbReference type="GO" id="GO:0006355">
    <property type="term" value="P:regulation of DNA-templated transcription"/>
    <property type="evidence" value="ECO:0007669"/>
    <property type="project" value="InterPro"/>
</dbReference>
<keyword evidence="2 5" id="KW-0238">DNA-binding</keyword>
<dbReference type="InterPro" id="IPR039420">
    <property type="entry name" value="WalR-like"/>
</dbReference>
<evidence type="ECO:0000313" key="8">
    <source>
        <dbReference type="EMBL" id="QBR04218.1"/>
    </source>
</evidence>
<keyword evidence="4" id="KW-0597">Phosphoprotein</keyword>
<organism evidence="8 9">
    <name type="scientific">Paraburkholderia pallida</name>
    <dbReference type="NCBI Taxonomy" id="2547399"/>
    <lineage>
        <taxon>Bacteria</taxon>
        <taxon>Pseudomonadati</taxon>
        <taxon>Pseudomonadota</taxon>
        <taxon>Betaproteobacteria</taxon>
        <taxon>Burkholderiales</taxon>
        <taxon>Burkholderiaceae</taxon>
        <taxon>Paraburkholderia</taxon>
    </lineage>
</organism>
<gene>
    <name evidence="8" type="ORF">E1956_44635</name>
</gene>
<evidence type="ECO:0000313" key="9">
    <source>
        <dbReference type="Proteomes" id="UP000295727"/>
    </source>
</evidence>
<feature type="modified residue" description="4-aspartylphosphate" evidence="4">
    <location>
        <position position="51"/>
    </location>
</feature>
<keyword evidence="8" id="KW-0614">Plasmid</keyword>
<dbReference type="SUPFAM" id="SSF46894">
    <property type="entry name" value="C-terminal effector domain of the bipartite response regulators"/>
    <property type="match status" value="1"/>
</dbReference>
<dbReference type="PANTHER" id="PTHR48111">
    <property type="entry name" value="REGULATOR OF RPOS"/>
    <property type="match status" value="1"/>
</dbReference>
<dbReference type="SMART" id="SM00448">
    <property type="entry name" value="REC"/>
    <property type="match status" value="1"/>
</dbReference>
<dbReference type="GO" id="GO:0032993">
    <property type="term" value="C:protein-DNA complex"/>
    <property type="evidence" value="ECO:0007669"/>
    <property type="project" value="TreeGrafter"/>
</dbReference>
<protein>
    <submittedName>
        <fullName evidence="8">Response regulator transcription factor</fullName>
    </submittedName>
</protein>
<dbReference type="InterPro" id="IPR001867">
    <property type="entry name" value="OmpR/PhoB-type_DNA-bd"/>
</dbReference>
<dbReference type="CDD" id="cd00383">
    <property type="entry name" value="trans_reg_C"/>
    <property type="match status" value="1"/>
</dbReference>
<dbReference type="AlphaFoldDB" id="A0A4P7D7Q3"/>
<dbReference type="KEGG" id="ppai:E1956_44635"/>
<keyword evidence="1" id="KW-0805">Transcription regulation</keyword>
<dbReference type="GO" id="GO:0000976">
    <property type="term" value="F:transcription cis-regulatory region binding"/>
    <property type="evidence" value="ECO:0007669"/>
    <property type="project" value="TreeGrafter"/>
</dbReference>
<dbReference type="Pfam" id="PF00486">
    <property type="entry name" value="Trans_reg_C"/>
    <property type="match status" value="1"/>
</dbReference>
<evidence type="ECO:0000256" key="3">
    <source>
        <dbReference type="ARBA" id="ARBA00023163"/>
    </source>
</evidence>
<keyword evidence="3" id="KW-0804">Transcription</keyword>
<dbReference type="InterPro" id="IPR001789">
    <property type="entry name" value="Sig_transdc_resp-reg_receiver"/>
</dbReference>
<dbReference type="PROSITE" id="PS50110">
    <property type="entry name" value="RESPONSE_REGULATORY"/>
    <property type="match status" value="1"/>
</dbReference>
<evidence type="ECO:0000259" key="6">
    <source>
        <dbReference type="PROSITE" id="PS50110"/>
    </source>
</evidence>
<dbReference type="InterPro" id="IPR011006">
    <property type="entry name" value="CheY-like_superfamily"/>
</dbReference>
<dbReference type="InterPro" id="IPR036388">
    <property type="entry name" value="WH-like_DNA-bd_sf"/>
</dbReference>
<feature type="DNA-binding region" description="OmpR/PhoB-type" evidence="5">
    <location>
        <begin position="123"/>
        <end position="217"/>
    </location>
</feature>
<accession>A0A4P7D7Q3</accession>
<sequence>MRLLLVVNDDAGALPVMEWAHRSGYELDWASSAYEAELGLQHQTHELVLLDFGTPGLDPLRLLRGYRRMGGRAAVIAILPHGLFESPAVALDLGADDYLMKPLDPEDLGARVRLLFRRSPDDKEPVTIGNLALRPLDCSVSLDGLPVALRSSEYRLLAALMNEPTRVFTRTELATQIYGRPQGAAGNAVDVLIHRLRHKLGAQKIVTVRGVGYRMRPAARPCHLTR</sequence>
<name>A0A4P7D7Q3_9BURK</name>
<dbReference type="Pfam" id="PF00072">
    <property type="entry name" value="Response_reg"/>
    <property type="match status" value="1"/>
</dbReference>
<dbReference type="Proteomes" id="UP000295727">
    <property type="component" value="Plasmid unnamed1"/>
</dbReference>
<dbReference type="PROSITE" id="PS51755">
    <property type="entry name" value="OMPR_PHOB"/>
    <property type="match status" value="1"/>
</dbReference>
<dbReference type="SMART" id="SM00862">
    <property type="entry name" value="Trans_reg_C"/>
    <property type="match status" value="1"/>
</dbReference>
<feature type="domain" description="OmpR/PhoB-type" evidence="7">
    <location>
        <begin position="123"/>
        <end position="217"/>
    </location>
</feature>
<proteinExistence type="predicted"/>
<dbReference type="EMBL" id="CP038152">
    <property type="protein sequence ID" value="QBR04218.1"/>
    <property type="molecule type" value="Genomic_DNA"/>
</dbReference>